<evidence type="ECO:0000313" key="3">
    <source>
        <dbReference type="Proteomes" id="UP001187143"/>
    </source>
</evidence>
<dbReference type="NCBIfam" id="TIGR01764">
    <property type="entry name" value="excise"/>
    <property type="match status" value="1"/>
</dbReference>
<feature type="domain" description="Helix-turn-helix" evidence="1">
    <location>
        <begin position="4"/>
        <end position="47"/>
    </location>
</feature>
<reference evidence="2" key="1">
    <citation type="submission" date="2023-10" db="EMBL/GenBank/DDBJ databases">
        <title>Characterization and genome sequence of Mycobacterium intracellulare ABSURDO, a novel pathogenic isolate with three colony morphotypes that vary in growth and acid-fastness.</title>
        <authorList>
            <person name="Jude B.A."/>
            <person name="Robinson R.T."/>
        </authorList>
    </citation>
    <scope>NUCLEOTIDE SEQUENCE</scope>
    <source>
        <strain evidence="2">ABSURDO Component B</strain>
    </source>
</reference>
<evidence type="ECO:0000259" key="1">
    <source>
        <dbReference type="Pfam" id="PF12728"/>
    </source>
</evidence>
<proteinExistence type="predicted"/>
<dbReference type="EMBL" id="JAWLLD010000016">
    <property type="protein sequence ID" value="MDV7013695.1"/>
    <property type="molecule type" value="Genomic_DNA"/>
</dbReference>
<gene>
    <name evidence="2" type="ORF">R4F53_15510</name>
</gene>
<protein>
    <submittedName>
        <fullName evidence="2">Helix-turn-helix domain-containing protein</fullName>
    </submittedName>
</protein>
<dbReference type="Pfam" id="PF12728">
    <property type="entry name" value="HTH_17"/>
    <property type="match status" value="1"/>
</dbReference>
<comment type="caution">
    <text evidence="2">The sequence shown here is derived from an EMBL/GenBank/DDBJ whole genome shotgun (WGS) entry which is preliminary data.</text>
</comment>
<dbReference type="GO" id="GO:0003677">
    <property type="term" value="F:DNA binding"/>
    <property type="evidence" value="ECO:0007669"/>
    <property type="project" value="InterPro"/>
</dbReference>
<dbReference type="RefSeq" id="WP_080691177.1">
    <property type="nucleotide sequence ID" value="NZ_JAEKMV010000020.1"/>
</dbReference>
<dbReference type="Proteomes" id="UP001187143">
    <property type="component" value="Unassembled WGS sequence"/>
</dbReference>
<sequence length="56" mass="6114">MPDLTIDEAAAYARVSRRTVERWIHTGILPATRVGPRLVRISPAALAHVGRPVEVA</sequence>
<evidence type="ECO:0000313" key="2">
    <source>
        <dbReference type="EMBL" id="MDV7013695.1"/>
    </source>
</evidence>
<dbReference type="AlphaFoldDB" id="A0AAE4U432"/>
<organism evidence="2 3">
    <name type="scientific">Mycobacterium intracellulare</name>
    <dbReference type="NCBI Taxonomy" id="1767"/>
    <lineage>
        <taxon>Bacteria</taxon>
        <taxon>Bacillati</taxon>
        <taxon>Actinomycetota</taxon>
        <taxon>Actinomycetes</taxon>
        <taxon>Mycobacteriales</taxon>
        <taxon>Mycobacteriaceae</taxon>
        <taxon>Mycobacterium</taxon>
        <taxon>Mycobacterium avium complex (MAC)</taxon>
    </lineage>
</organism>
<dbReference type="SUPFAM" id="SSF46955">
    <property type="entry name" value="Putative DNA-binding domain"/>
    <property type="match status" value="1"/>
</dbReference>
<dbReference type="InterPro" id="IPR010093">
    <property type="entry name" value="SinI_DNA-bd"/>
</dbReference>
<dbReference type="InterPro" id="IPR009061">
    <property type="entry name" value="DNA-bd_dom_put_sf"/>
</dbReference>
<accession>A0AAE4U432</accession>
<name>A0AAE4U432_MYCIT</name>
<dbReference type="InterPro" id="IPR041657">
    <property type="entry name" value="HTH_17"/>
</dbReference>